<dbReference type="Gene3D" id="1.20.930.20">
    <property type="entry name" value="Adaptor protein Cbl, N-terminal domain"/>
    <property type="match status" value="1"/>
</dbReference>
<feature type="non-terminal residue" evidence="1">
    <location>
        <position position="1"/>
    </location>
</feature>
<evidence type="ECO:0000313" key="2">
    <source>
        <dbReference type="Proteomes" id="UP000297245"/>
    </source>
</evidence>
<proteinExistence type="predicted"/>
<dbReference type="InterPro" id="IPR059179">
    <property type="entry name" value="MLKL-like_MCAfunc"/>
</dbReference>
<dbReference type="Proteomes" id="UP000297245">
    <property type="component" value="Unassembled WGS sequence"/>
</dbReference>
<protein>
    <submittedName>
        <fullName evidence="1">Uncharacterized protein</fullName>
    </submittedName>
</protein>
<organism evidence="1 2">
    <name type="scientific">Dendrothele bispora (strain CBS 962.96)</name>
    <dbReference type="NCBI Taxonomy" id="1314807"/>
    <lineage>
        <taxon>Eukaryota</taxon>
        <taxon>Fungi</taxon>
        <taxon>Dikarya</taxon>
        <taxon>Basidiomycota</taxon>
        <taxon>Agaricomycotina</taxon>
        <taxon>Agaricomycetes</taxon>
        <taxon>Agaricomycetidae</taxon>
        <taxon>Agaricales</taxon>
        <taxon>Agaricales incertae sedis</taxon>
        <taxon>Dendrothele</taxon>
    </lineage>
</organism>
<dbReference type="EMBL" id="ML179619">
    <property type="protein sequence ID" value="THU84140.1"/>
    <property type="molecule type" value="Genomic_DNA"/>
</dbReference>
<gene>
    <name evidence="1" type="ORF">K435DRAFT_688145</name>
</gene>
<dbReference type="AlphaFoldDB" id="A0A4S8L6M8"/>
<dbReference type="GO" id="GO:0007166">
    <property type="term" value="P:cell surface receptor signaling pathway"/>
    <property type="evidence" value="ECO:0007669"/>
    <property type="project" value="InterPro"/>
</dbReference>
<dbReference type="InterPro" id="IPR036537">
    <property type="entry name" value="Adaptor_Cbl_N_dom_sf"/>
</dbReference>
<reference evidence="1 2" key="1">
    <citation type="journal article" date="2019" name="Nat. Ecol. Evol.">
        <title>Megaphylogeny resolves global patterns of mushroom evolution.</title>
        <authorList>
            <person name="Varga T."/>
            <person name="Krizsan K."/>
            <person name="Foldi C."/>
            <person name="Dima B."/>
            <person name="Sanchez-Garcia M."/>
            <person name="Sanchez-Ramirez S."/>
            <person name="Szollosi G.J."/>
            <person name="Szarkandi J.G."/>
            <person name="Papp V."/>
            <person name="Albert L."/>
            <person name="Andreopoulos W."/>
            <person name="Angelini C."/>
            <person name="Antonin V."/>
            <person name="Barry K.W."/>
            <person name="Bougher N.L."/>
            <person name="Buchanan P."/>
            <person name="Buyck B."/>
            <person name="Bense V."/>
            <person name="Catcheside P."/>
            <person name="Chovatia M."/>
            <person name="Cooper J."/>
            <person name="Damon W."/>
            <person name="Desjardin D."/>
            <person name="Finy P."/>
            <person name="Geml J."/>
            <person name="Haridas S."/>
            <person name="Hughes K."/>
            <person name="Justo A."/>
            <person name="Karasinski D."/>
            <person name="Kautmanova I."/>
            <person name="Kiss B."/>
            <person name="Kocsube S."/>
            <person name="Kotiranta H."/>
            <person name="LaButti K.M."/>
            <person name="Lechner B.E."/>
            <person name="Liimatainen K."/>
            <person name="Lipzen A."/>
            <person name="Lukacs Z."/>
            <person name="Mihaltcheva S."/>
            <person name="Morgado L.N."/>
            <person name="Niskanen T."/>
            <person name="Noordeloos M.E."/>
            <person name="Ohm R.A."/>
            <person name="Ortiz-Santana B."/>
            <person name="Ovrebo C."/>
            <person name="Racz N."/>
            <person name="Riley R."/>
            <person name="Savchenko A."/>
            <person name="Shiryaev A."/>
            <person name="Soop K."/>
            <person name="Spirin V."/>
            <person name="Szebenyi C."/>
            <person name="Tomsovsky M."/>
            <person name="Tulloss R.E."/>
            <person name="Uehling J."/>
            <person name="Grigoriev I.V."/>
            <person name="Vagvolgyi C."/>
            <person name="Papp T."/>
            <person name="Martin F.M."/>
            <person name="Miettinen O."/>
            <person name="Hibbett D.S."/>
            <person name="Nagy L.G."/>
        </authorList>
    </citation>
    <scope>NUCLEOTIDE SEQUENCE [LARGE SCALE GENOMIC DNA]</scope>
    <source>
        <strain evidence="1 2">CBS 962.96</strain>
    </source>
</reference>
<dbReference type="OrthoDB" id="192148at2759"/>
<evidence type="ECO:0000313" key="1">
    <source>
        <dbReference type="EMBL" id="THU84140.1"/>
    </source>
</evidence>
<dbReference type="CDD" id="cd21037">
    <property type="entry name" value="MLKL_NTD"/>
    <property type="match status" value="1"/>
</dbReference>
<keyword evidence="2" id="KW-1185">Reference proteome</keyword>
<accession>A0A4S8L6M8</accession>
<name>A0A4S8L6M8_DENBC</name>
<sequence>KNNQEDFLRLAKEACELVSDCINDLGNTRNPNVDLRKYLEALKETLSEIERFAKRHTSRSWAARAIFMKLDATEVQEYRQRLRHTLDLFNVCMVLIICGIFTN</sequence>